<proteinExistence type="predicted"/>
<gene>
    <name evidence="2" type="ORF">ACI8B_60083</name>
</gene>
<dbReference type="RefSeq" id="WP_159724381.1">
    <property type="nucleotide sequence ID" value="NZ_LR732744.1"/>
</dbReference>
<reference evidence="2 3" key="1">
    <citation type="submission" date="2019-10" db="EMBL/GenBank/DDBJ databases">
        <authorList>
            <person name="Karimi E."/>
        </authorList>
    </citation>
    <scope>NUCLEOTIDE SEQUENCE [LARGE SCALE GENOMIC DNA]</scope>
    <source>
        <strain evidence="2">Acinetobacter sp. 8BE</strain>
    </source>
</reference>
<dbReference type="SUPFAM" id="SSF46689">
    <property type="entry name" value="Homeodomain-like"/>
    <property type="match status" value="1"/>
</dbReference>
<dbReference type="AlphaFoldDB" id="A0A653KB77"/>
<feature type="domain" description="DNA binding HTH" evidence="1">
    <location>
        <begin position="29"/>
        <end position="66"/>
    </location>
</feature>
<sequence>MNTVTVVSLNQIRAVLDTETTNAHAQVMAILEKPLLQEALIKTRGNQTKAAELLGMNRSTLRQRLKIHDLLKV</sequence>
<evidence type="ECO:0000313" key="2">
    <source>
        <dbReference type="EMBL" id="VXA58241.1"/>
    </source>
</evidence>
<dbReference type="GO" id="GO:0043565">
    <property type="term" value="F:sequence-specific DNA binding"/>
    <property type="evidence" value="ECO:0007669"/>
    <property type="project" value="InterPro"/>
</dbReference>
<dbReference type="PANTHER" id="PTHR47918:SF1">
    <property type="entry name" value="DNA-BINDING PROTEIN FIS"/>
    <property type="match status" value="1"/>
</dbReference>
<dbReference type="Gene3D" id="1.10.10.60">
    <property type="entry name" value="Homeodomain-like"/>
    <property type="match status" value="1"/>
</dbReference>
<evidence type="ECO:0000259" key="1">
    <source>
        <dbReference type="Pfam" id="PF02954"/>
    </source>
</evidence>
<organism evidence="2 3">
    <name type="scientific">Acinetobacter proteolyticus</name>
    <dbReference type="NCBI Taxonomy" id="1776741"/>
    <lineage>
        <taxon>Bacteria</taxon>
        <taxon>Pseudomonadati</taxon>
        <taxon>Pseudomonadota</taxon>
        <taxon>Gammaproteobacteria</taxon>
        <taxon>Moraxellales</taxon>
        <taxon>Moraxellaceae</taxon>
        <taxon>Acinetobacter</taxon>
    </lineage>
</organism>
<dbReference type="InterPro" id="IPR009057">
    <property type="entry name" value="Homeodomain-like_sf"/>
</dbReference>
<dbReference type="EMBL" id="CABWKZ010000056">
    <property type="protein sequence ID" value="VXA58241.1"/>
    <property type="molecule type" value="Genomic_DNA"/>
</dbReference>
<evidence type="ECO:0000313" key="3">
    <source>
        <dbReference type="Proteomes" id="UP000430404"/>
    </source>
</evidence>
<dbReference type="PANTHER" id="PTHR47918">
    <property type="entry name" value="DNA-BINDING PROTEIN FIS"/>
    <property type="match status" value="1"/>
</dbReference>
<dbReference type="InterPro" id="IPR002197">
    <property type="entry name" value="HTH_Fis"/>
</dbReference>
<protein>
    <submittedName>
        <fullName evidence="2">Protein ninH</fullName>
    </submittedName>
</protein>
<dbReference type="Pfam" id="PF02954">
    <property type="entry name" value="HTH_8"/>
    <property type="match status" value="1"/>
</dbReference>
<accession>A0A653KB77</accession>
<name>A0A653KB77_9GAMM</name>
<dbReference type="Proteomes" id="UP000430404">
    <property type="component" value="Unassembled WGS sequence"/>
</dbReference>
<dbReference type="InterPro" id="IPR050207">
    <property type="entry name" value="Trans_regulatory_Fis"/>
</dbReference>
<dbReference type="PRINTS" id="PR01590">
    <property type="entry name" value="HTHFIS"/>
</dbReference>